<evidence type="ECO:0000313" key="3">
    <source>
        <dbReference type="Proteomes" id="UP000250266"/>
    </source>
</evidence>
<organism evidence="2 3">
    <name type="scientific">Lepidopterella palustris CBS 459.81</name>
    <dbReference type="NCBI Taxonomy" id="1314670"/>
    <lineage>
        <taxon>Eukaryota</taxon>
        <taxon>Fungi</taxon>
        <taxon>Dikarya</taxon>
        <taxon>Ascomycota</taxon>
        <taxon>Pezizomycotina</taxon>
        <taxon>Dothideomycetes</taxon>
        <taxon>Pleosporomycetidae</taxon>
        <taxon>Mytilinidiales</taxon>
        <taxon>Argynnaceae</taxon>
        <taxon>Lepidopterella</taxon>
    </lineage>
</organism>
<proteinExistence type="predicted"/>
<dbReference type="InterPro" id="IPR010730">
    <property type="entry name" value="HET"/>
</dbReference>
<accession>A0A8E2JFQ6</accession>
<dbReference type="OrthoDB" id="3553147at2759"/>
<dbReference type="InterPro" id="IPR052895">
    <property type="entry name" value="HetReg/Transcr_Mod"/>
</dbReference>
<dbReference type="Proteomes" id="UP000250266">
    <property type="component" value="Unassembled WGS sequence"/>
</dbReference>
<protein>
    <submittedName>
        <fullName evidence="2">HET-domain-containing protein</fullName>
    </submittedName>
</protein>
<sequence length="631" mass="71501">MSLSLLGSTDISLSKIYTEKVIDDFIRVLELEPGNEGDPIVCNLRTVSLTDAEDTYEAISYVWGDPNDLVGILCNNLEHHITVSLALALRTIRHATERQVLWADAICINQDDEEEKRHQVKQMGRVYESAKRVVVYLGPDADRIAEGCFDLIKDFNRYWGRGLQQYKNPLDIPISTPYPFSVDSRRWEDIATLSKMPWFDRLWVVQEAGLAKDCVMLWGKAGVGFAEVMELVEWLRCRPDFSQPICPQVVLKWSDIFLQNQCTLGNKSTWRTDLPLSAWFSNTAATIPKNESFIEVLRTGRKLKATDPRDRVYGFLGSLLALTDDGLVIVEPDYAKSAEEVYLEIGYALLRHPRETSFLLGAVDHSSPAHVLAEGDWPSWVPRWDQGYWTVPLAVPYNWYCSGGPKRAFSAHVQPGKLLAIQCLNFDRLSWVSEPLSENNFCIDSANWDERFRKCGKSTIECLWETTLCSCQHASNDLEDTFMLTLCREYPATQVVKASGINMSILRTDFAKYRRLMQKAAALPLRPGADAELNNSSSKRVVRFANKIGSCYNRRLAHTEAGRLVLTPRFAEENDVCCVIPGASVPYILRQSSEDGIYHLVGDCYIYGVMRGEITQQAEEGKYKLETILLK</sequence>
<dbReference type="Pfam" id="PF26639">
    <property type="entry name" value="Het-6_barrel"/>
    <property type="match status" value="1"/>
</dbReference>
<dbReference type="PANTHER" id="PTHR24148">
    <property type="entry name" value="ANKYRIN REPEAT DOMAIN-CONTAINING PROTEIN 39 HOMOLOG-RELATED"/>
    <property type="match status" value="1"/>
</dbReference>
<dbReference type="Pfam" id="PF06985">
    <property type="entry name" value="HET"/>
    <property type="match status" value="1"/>
</dbReference>
<keyword evidence="3" id="KW-1185">Reference proteome</keyword>
<gene>
    <name evidence="2" type="ORF">K432DRAFT_425392</name>
</gene>
<evidence type="ECO:0000259" key="1">
    <source>
        <dbReference type="Pfam" id="PF06985"/>
    </source>
</evidence>
<dbReference type="PANTHER" id="PTHR24148:SF73">
    <property type="entry name" value="HET DOMAIN PROTEIN (AFU_ORTHOLOGUE AFUA_8G01020)"/>
    <property type="match status" value="1"/>
</dbReference>
<dbReference type="EMBL" id="KV744941">
    <property type="protein sequence ID" value="OCK80879.1"/>
    <property type="molecule type" value="Genomic_DNA"/>
</dbReference>
<evidence type="ECO:0000313" key="2">
    <source>
        <dbReference type="EMBL" id="OCK80879.1"/>
    </source>
</evidence>
<name>A0A8E2JFQ6_9PEZI</name>
<feature type="domain" description="Heterokaryon incompatibility" evidence="1">
    <location>
        <begin position="56"/>
        <end position="207"/>
    </location>
</feature>
<dbReference type="AlphaFoldDB" id="A0A8E2JFQ6"/>
<reference evidence="2 3" key="1">
    <citation type="journal article" date="2016" name="Nat. Commun.">
        <title>Ectomycorrhizal ecology is imprinted in the genome of the dominant symbiotic fungus Cenococcum geophilum.</title>
        <authorList>
            <consortium name="DOE Joint Genome Institute"/>
            <person name="Peter M."/>
            <person name="Kohler A."/>
            <person name="Ohm R.A."/>
            <person name="Kuo A."/>
            <person name="Krutzmann J."/>
            <person name="Morin E."/>
            <person name="Arend M."/>
            <person name="Barry K.W."/>
            <person name="Binder M."/>
            <person name="Choi C."/>
            <person name="Clum A."/>
            <person name="Copeland A."/>
            <person name="Grisel N."/>
            <person name="Haridas S."/>
            <person name="Kipfer T."/>
            <person name="LaButti K."/>
            <person name="Lindquist E."/>
            <person name="Lipzen A."/>
            <person name="Maire R."/>
            <person name="Meier B."/>
            <person name="Mihaltcheva S."/>
            <person name="Molinier V."/>
            <person name="Murat C."/>
            <person name="Poggeler S."/>
            <person name="Quandt C.A."/>
            <person name="Sperisen C."/>
            <person name="Tritt A."/>
            <person name="Tisserant E."/>
            <person name="Crous P.W."/>
            <person name="Henrissat B."/>
            <person name="Nehls U."/>
            <person name="Egli S."/>
            <person name="Spatafora J.W."/>
            <person name="Grigoriev I.V."/>
            <person name="Martin F.M."/>
        </authorList>
    </citation>
    <scope>NUCLEOTIDE SEQUENCE [LARGE SCALE GENOMIC DNA]</scope>
    <source>
        <strain evidence="2 3">CBS 459.81</strain>
    </source>
</reference>